<name>A0A7V8UB60_9PSED</name>
<dbReference type="PROSITE" id="PS51296">
    <property type="entry name" value="RIESKE"/>
    <property type="match status" value="1"/>
</dbReference>
<organism evidence="6 7">
    <name type="scientific">Pseudomonas brassicacearum subsp. neoaurantiaca</name>
    <dbReference type="NCBI Taxonomy" id="494916"/>
    <lineage>
        <taxon>Bacteria</taxon>
        <taxon>Pseudomonadati</taxon>
        <taxon>Pseudomonadota</taxon>
        <taxon>Gammaproteobacteria</taxon>
        <taxon>Pseudomonadales</taxon>
        <taxon>Pseudomonadaceae</taxon>
        <taxon>Pseudomonas</taxon>
    </lineage>
</organism>
<evidence type="ECO:0000256" key="1">
    <source>
        <dbReference type="ARBA" id="ARBA00022714"/>
    </source>
</evidence>
<dbReference type="PANTHER" id="PTHR40261:SF1">
    <property type="entry name" value="RIESKE DOMAIN-CONTAINING PROTEIN"/>
    <property type="match status" value="1"/>
</dbReference>
<keyword evidence="1" id="KW-0001">2Fe-2S</keyword>
<evidence type="ECO:0000313" key="7">
    <source>
        <dbReference type="Proteomes" id="UP000572407"/>
    </source>
</evidence>
<evidence type="ECO:0000256" key="4">
    <source>
        <dbReference type="ARBA" id="ARBA00023014"/>
    </source>
</evidence>
<keyword evidence="2" id="KW-0479">Metal-binding</keyword>
<evidence type="ECO:0000259" key="5">
    <source>
        <dbReference type="PROSITE" id="PS51296"/>
    </source>
</evidence>
<keyword evidence="3" id="KW-0408">Iron</keyword>
<evidence type="ECO:0000313" key="6">
    <source>
        <dbReference type="EMBL" id="MBA1376373.1"/>
    </source>
</evidence>
<dbReference type="EMBL" id="VDLV01000001">
    <property type="protein sequence ID" value="MBA1376373.1"/>
    <property type="molecule type" value="Genomic_DNA"/>
</dbReference>
<dbReference type="AlphaFoldDB" id="A0A7V8UB60"/>
<sequence>MSHEALMLCRLDELVEGQSRGFDPLGTGKDSVFALRHDGEVRVYRNRCPHLEVRLEYRKDRFLSVDGRQIICYAHGARFLPDTGVCVYGPCLGESLIALQWHAEADWLVLQAGQLEVPAGS</sequence>
<comment type="caution">
    <text evidence="6">The sequence shown here is derived from an EMBL/GenBank/DDBJ whole genome shotgun (WGS) entry which is preliminary data.</text>
</comment>
<dbReference type="Proteomes" id="UP000572407">
    <property type="component" value="Unassembled WGS sequence"/>
</dbReference>
<dbReference type="GO" id="GO:0051537">
    <property type="term" value="F:2 iron, 2 sulfur cluster binding"/>
    <property type="evidence" value="ECO:0007669"/>
    <property type="project" value="UniProtKB-KW"/>
</dbReference>
<protein>
    <submittedName>
        <fullName evidence="6">Rieske 2Fe-2S domain-containing protein</fullName>
    </submittedName>
</protein>
<dbReference type="InterPro" id="IPR036922">
    <property type="entry name" value="Rieske_2Fe-2S_sf"/>
</dbReference>
<gene>
    <name evidence="6" type="ORF">FHK92_00790</name>
</gene>
<dbReference type="SUPFAM" id="SSF50022">
    <property type="entry name" value="ISP domain"/>
    <property type="match status" value="1"/>
</dbReference>
<dbReference type="Gene3D" id="2.102.10.10">
    <property type="entry name" value="Rieske [2Fe-2S] iron-sulphur domain"/>
    <property type="match status" value="1"/>
</dbReference>
<evidence type="ECO:0000256" key="2">
    <source>
        <dbReference type="ARBA" id="ARBA00022723"/>
    </source>
</evidence>
<dbReference type="InterPro" id="IPR017941">
    <property type="entry name" value="Rieske_2Fe-2S"/>
</dbReference>
<dbReference type="PANTHER" id="PTHR40261">
    <property type="match status" value="1"/>
</dbReference>
<dbReference type="Pfam" id="PF00355">
    <property type="entry name" value="Rieske"/>
    <property type="match status" value="1"/>
</dbReference>
<accession>A0A7V8UB60</accession>
<evidence type="ECO:0000256" key="3">
    <source>
        <dbReference type="ARBA" id="ARBA00023004"/>
    </source>
</evidence>
<dbReference type="RefSeq" id="WP_181286343.1">
    <property type="nucleotide sequence ID" value="NZ_VDLV01000001.1"/>
</dbReference>
<dbReference type="GO" id="GO:0046872">
    <property type="term" value="F:metal ion binding"/>
    <property type="evidence" value="ECO:0007669"/>
    <property type="project" value="UniProtKB-KW"/>
</dbReference>
<reference evidence="6 7" key="1">
    <citation type="submission" date="2019-06" db="EMBL/GenBank/DDBJ databases">
        <title>Analysis of the biodiversity of Brassica napus bacterial endophytes for the selection of potential efficient biofertilizers for rapeseed crops.</title>
        <authorList>
            <person name="Jimenez-Gomez A."/>
            <person name="Saati-Santamaria Z."/>
            <person name="Menendez E."/>
            <person name="Rivas R."/>
            <person name="Mateos P.F."/>
            <person name="Velazquez E."/>
            <person name="Garcia-Fraile P."/>
        </authorList>
    </citation>
    <scope>NUCLEOTIDE SEQUENCE [LARGE SCALE GENOMIC DNA]</scope>
    <source>
        <strain evidence="6 7">CDVBN10</strain>
    </source>
</reference>
<feature type="domain" description="Rieske" evidence="5">
    <location>
        <begin position="6"/>
        <end position="91"/>
    </location>
</feature>
<dbReference type="CDD" id="cd03467">
    <property type="entry name" value="Rieske"/>
    <property type="match status" value="1"/>
</dbReference>
<keyword evidence="4" id="KW-0411">Iron-sulfur</keyword>
<proteinExistence type="predicted"/>